<evidence type="ECO:0000256" key="7">
    <source>
        <dbReference type="ARBA" id="ARBA00022764"/>
    </source>
</evidence>
<dbReference type="GO" id="GO:0030288">
    <property type="term" value="C:outer membrane-bounded periplasmic space"/>
    <property type="evidence" value="ECO:0007669"/>
    <property type="project" value="TreeGrafter"/>
</dbReference>
<dbReference type="InterPro" id="IPR014718">
    <property type="entry name" value="GH-type_carb-bd"/>
</dbReference>
<comment type="function">
    <text evidence="1 8">Probably involved in the control of the structural glucose backbone of osmoregulated periplasmic glucans (OPGs).</text>
</comment>
<evidence type="ECO:0000256" key="6">
    <source>
        <dbReference type="ARBA" id="ARBA00022729"/>
    </source>
</evidence>
<dbReference type="PANTHER" id="PTHR30504">
    <property type="entry name" value="GLUCANS BIOSYNTHESIS PROTEIN"/>
    <property type="match status" value="1"/>
</dbReference>
<dbReference type="EMBL" id="CCXZ01000196">
    <property type="protein sequence ID" value="CEG19271.1"/>
    <property type="molecule type" value="Genomic_DNA"/>
</dbReference>
<dbReference type="InterPro" id="IPR014438">
    <property type="entry name" value="Glucan_biosyn_MdoG/MdoD"/>
</dbReference>
<name>A0A0U5FKZ5_XANCI</name>
<dbReference type="InterPro" id="IPR023724">
    <property type="entry name" value="Glucan_biosyn_MdoD"/>
</dbReference>
<feature type="domain" description="Glucan biosynthesis periplasmic MdoG C-terminal" evidence="9">
    <location>
        <begin position="79"/>
        <end position="558"/>
    </location>
</feature>
<evidence type="ECO:0000256" key="3">
    <source>
        <dbReference type="ARBA" id="ARBA00005001"/>
    </source>
</evidence>
<dbReference type="InterPro" id="IPR007444">
    <property type="entry name" value="Glucan_biosyn_MdoG_C"/>
</dbReference>
<organism evidence="10 11">
    <name type="scientific">Xanthomonas citri pv. citri</name>
    <dbReference type="NCBI Taxonomy" id="611301"/>
    <lineage>
        <taxon>Bacteria</taxon>
        <taxon>Pseudomonadati</taxon>
        <taxon>Pseudomonadota</taxon>
        <taxon>Gammaproteobacteria</taxon>
        <taxon>Lysobacterales</taxon>
        <taxon>Lysobacteraceae</taxon>
        <taxon>Xanthomonas</taxon>
    </lineage>
</organism>
<dbReference type="InterPro" id="IPR011013">
    <property type="entry name" value="Gal_mutarotase_sf_dom"/>
</dbReference>
<comment type="subcellular location">
    <subcellularLocation>
        <location evidence="2 8">Periplasm</location>
    </subcellularLocation>
</comment>
<dbReference type="SUPFAM" id="SSF74650">
    <property type="entry name" value="Galactose mutarotase-like"/>
    <property type="match status" value="1"/>
</dbReference>
<evidence type="ECO:0000256" key="1">
    <source>
        <dbReference type="ARBA" id="ARBA00003985"/>
    </source>
</evidence>
<comment type="PTM">
    <text evidence="8">Predicted to be exported by the Tat system. The position of the signal peptide cleavage has not been experimentally proven.</text>
</comment>
<comment type="pathway">
    <text evidence="3 8">Glycan metabolism; osmoregulated periplasmic glucan (OPG) biosynthesis.</text>
</comment>
<evidence type="ECO:0000313" key="11">
    <source>
        <dbReference type="Proteomes" id="UP000052230"/>
    </source>
</evidence>
<dbReference type="PROSITE" id="PS51318">
    <property type="entry name" value="TAT"/>
    <property type="match status" value="1"/>
</dbReference>
<dbReference type="UniPathway" id="UPA00637"/>
<dbReference type="Gene3D" id="2.70.98.10">
    <property type="match status" value="1"/>
</dbReference>
<dbReference type="PIRSF" id="PIRSF006281">
    <property type="entry name" value="MdoG"/>
    <property type="match status" value="1"/>
</dbReference>
<dbReference type="FunFam" id="2.60.40.10:FF:002063">
    <property type="entry name" value="Glucans biosynthesis protein D"/>
    <property type="match status" value="1"/>
</dbReference>
<protein>
    <recommendedName>
        <fullName evidence="5 8">Glucans biosynthesis protein D</fullName>
    </recommendedName>
</protein>
<keyword evidence="11" id="KW-1185">Reference proteome</keyword>
<dbReference type="SUPFAM" id="SSF81296">
    <property type="entry name" value="E set domains"/>
    <property type="match status" value="1"/>
</dbReference>
<evidence type="ECO:0000313" key="10">
    <source>
        <dbReference type="EMBL" id="CEG19271.1"/>
    </source>
</evidence>
<evidence type="ECO:0000259" key="9">
    <source>
        <dbReference type="Pfam" id="PF04349"/>
    </source>
</evidence>
<dbReference type="InterPro" id="IPR014756">
    <property type="entry name" value="Ig_E-set"/>
</dbReference>
<comment type="caution">
    <text evidence="10">The sequence shown here is derived from an EMBL/GenBank/DDBJ whole genome shotgun (WGS) entry which is preliminary data.</text>
</comment>
<proteinExistence type="inferred from homology"/>
<evidence type="ECO:0000256" key="4">
    <source>
        <dbReference type="ARBA" id="ARBA00009284"/>
    </source>
</evidence>
<dbReference type="GO" id="GO:0051274">
    <property type="term" value="P:beta-glucan biosynthetic process"/>
    <property type="evidence" value="ECO:0007669"/>
    <property type="project" value="TreeGrafter"/>
</dbReference>
<dbReference type="Pfam" id="PF04349">
    <property type="entry name" value="MdoG"/>
    <property type="match status" value="1"/>
</dbReference>
<accession>A0A0U5FKZ5</accession>
<dbReference type="AlphaFoldDB" id="A0A0U5FKZ5"/>
<dbReference type="Proteomes" id="UP000052230">
    <property type="component" value="Unassembled WGS sequence"/>
</dbReference>
<evidence type="ECO:0000256" key="8">
    <source>
        <dbReference type="HAMAP-Rule" id="MF_01068"/>
    </source>
</evidence>
<dbReference type="FunFam" id="2.70.98.10:FF:000001">
    <property type="entry name" value="Glucans biosynthesis protein G"/>
    <property type="match status" value="1"/>
</dbReference>
<evidence type="ECO:0000256" key="2">
    <source>
        <dbReference type="ARBA" id="ARBA00004418"/>
    </source>
</evidence>
<sequence length="569" mass="63692">MRCALSVSVSASLRCAFTSKPGCGYDVAHSLTRSMRMQRRHFLKNAAAALAALGLPTLPQWALAAKAVGLRRLGQPQPFDYAWLKGQARELANAPYKSHKQLLPGPLEALNWDQYQSIRYRQDHALWADGNGKFQAKFFHLGLYFHTPVHIYDIVDGKAQQLAYDPAAFDYGRSGLGGKQLPKDLGFAGFRLNTRKDTDRDFSAFLGASYFRAVGKEGQYGQSARGLAIDTGTGGPEEFPDFIAYYLEQPADDSDTVVVYGLLDSPSVAGAYRFAITNGDVLLMDIDSALYPRKAIERLGIGPCTSMYQVGENDNRMDWDWRPEIHDTDGLAMWTGGGEWIWRPLCNPPHLRFNMFVDENPRGFGLLQRDRNFDHYQDDGVFYEKRPCLWVEPKSGWGKGSVQLVEIPTVDETFDNIVAFWNPQAKPQPGQELLMGYRLYWGAQPPASSPLAHCVATRTGLGGIVGQKRSHFSWRFAVDFAGGELAALAKDPKAKVEAVLQVSRGTTEIVSARPLHELKGYRAMFDLVPPDEGTQQIDIRLYLRANGKPLTETWLYQWTPPPPSERRIY</sequence>
<dbReference type="HAMAP" id="MF_01068">
    <property type="entry name" value="MdoD_OpgD"/>
    <property type="match status" value="1"/>
</dbReference>
<dbReference type="InterPro" id="IPR006311">
    <property type="entry name" value="TAT_signal"/>
</dbReference>
<comment type="similarity">
    <text evidence="4 8">Belongs to the OpgD/OpgG family.</text>
</comment>
<dbReference type="GO" id="GO:0030246">
    <property type="term" value="F:carbohydrate binding"/>
    <property type="evidence" value="ECO:0007669"/>
    <property type="project" value="InterPro"/>
</dbReference>
<reference evidence="10 11" key="1">
    <citation type="submission" date="2014-09" db="EMBL/GenBank/DDBJ databases">
        <authorList>
            <person name="Regsiter A."/>
        </authorList>
    </citation>
    <scope>NUCLEOTIDE SEQUENCE [LARGE SCALE GENOMIC DNA]</scope>
</reference>
<evidence type="ECO:0000256" key="5">
    <source>
        <dbReference type="ARBA" id="ARBA00015372"/>
    </source>
</evidence>
<dbReference type="GO" id="GO:0003824">
    <property type="term" value="F:catalytic activity"/>
    <property type="evidence" value="ECO:0007669"/>
    <property type="project" value="InterPro"/>
</dbReference>
<dbReference type="PANTHER" id="PTHR30504:SF3">
    <property type="entry name" value="GLUCANS BIOSYNTHESIS PROTEIN D"/>
    <property type="match status" value="1"/>
</dbReference>
<keyword evidence="6 8" id="KW-0732">Signal</keyword>
<keyword evidence="7 8" id="KW-0574">Periplasm</keyword>
<gene>
    <name evidence="10" type="primary">mdoD</name>
    <name evidence="8" type="synonym">opgD</name>
    <name evidence="10" type="ORF">XAC3562_970056</name>
</gene>
<dbReference type="InterPro" id="IPR013783">
    <property type="entry name" value="Ig-like_fold"/>
</dbReference>
<dbReference type="Gene3D" id="2.60.40.10">
    <property type="entry name" value="Immunoglobulins"/>
    <property type="match status" value="1"/>
</dbReference>